<reference evidence="8 9" key="1">
    <citation type="journal article" date="2018" name="Elife">
        <title>Firefly genomes illuminate parallel origins of bioluminescence in beetles.</title>
        <authorList>
            <person name="Fallon T.R."/>
            <person name="Lower S.E."/>
            <person name="Chang C.H."/>
            <person name="Bessho-Uehara M."/>
            <person name="Martin G.J."/>
            <person name="Bewick A.J."/>
            <person name="Behringer M."/>
            <person name="Debat H.J."/>
            <person name="Wong I."/>
            <person name="Day J.C."/>
            <person name="Suvorov A."/>
            <person name="Silva C.J."/>
            <person name="Stanger-Hall K.F."/>
            <person name="Hall D.W."/>
            <person name="Schmitz R.J."/>
            <person name="Nelson D.R."/>
            <person name="Lewis S.M."/>
            <person name="Shigenobu S."/>
            <person name="Bybee S.M."/>
            <person name="Larracuente A.M."/>
            <person name="Oba Y."/>
            <person name="Weng J.K."/>
        </authorList>
    </citation>
    <scope>NUCLEOTIDE SEQUENCE [LARGE SCALE GENOMIC DNA]</scope>
    <source>
        <strain evidence="8">1611_PpyrPB1</strain>
        <tissue evidence="8">Whole body</tissue>
    </source>
</reference>
<accession>A0A5N4ATN7</accession>
<dbReference type="CDD" id="cd03390">
    <property type="entry name" value="PAP2_containing_1_like"/>
    <property type="match status" value="1"/>
</dbReference>
<evidence type="ECO:0000256" key="4">
    <source>
        <dbReference type="ARBA" id="ARBA00022989"/>
    </source>
</evidence>
<feature type="transmembrane region" description="Helical" evidence="6">
    <location>
        <begin position="148"/>
        <end position="166"/>
    </location>
</feature>
<dbReference type="Pfam" id="PF01569">
    <property type="entry name" value="PAP2"/>
    <property type="match status" value="1"/>
</dbReference>
<dbReference type="Proteomes" id="UP000327044">
    <property type="component" value="Unassembled WGS sequence"/>
</dbReference>
<dbReference type="GO" id="GO:0046839">
    <property type="term" value="P:phospholipid dephosphorylation"/>
    <property type="evidence" value="ECO:0007669"/>
    <property type="project" value="TreeGrafter"/>
</dbReference>
<dbReference type="InterPro" id="IPR043216">
    <property type="entry name" value="PAP-like"/>
</dbReference>
<protein>
    <recommendedName>
        <fullName evidence="7">Phosphatidic acid phosphatase type 2/haloperoxidase domain-containing protein</fullName>
    </recommendedName>
</protein>
<feature type="domain" description="Phosphatidic acid phosphatase type 2/haloperoxidase" evidence="7">
    <location>
        <begin position="86"/>
        <end position="225"/>
    </location>
</feature>
<feature type="transmembrane region" description="Helical" evidence="6">
    <location>
        <begin position="178"/>
        <end position="198"/>
    </location>
</feature>
<dbReference type="Gene3D" id="1.20.144.10">
    <property type="entry name" value="Phosphatidic acid phosphatase type 2/haloperoxidase"/>
    <property type="match status" value="1"/>
</dbReference>
<comment type="subcellular location">
    <subcellularLocation>
        <location evidence="1">Membrane</location>
        <topology evidence="1">Multi-pass membrane protein</topology>
    </subcellularLocation>
</comment>
<dbReference type="UniPathway" id="UPA00085"/>
<dbReference type="PANTHER" id="PTHR10165:SF35">
    <property type="entry name" value="RE23632P"/>
    <property type="match status" value="1"/>
</dbReference>
<feature type="transmembrane region" description="Helical" evidence="6">
    <location>
        <begin position="52"/>
        <end position="71"/>
    </location>
</feature>
<comment type="similarity">
    <text evidence="2">Belongs to the PA-phosphatase related phosphoesterase family.</text>
</comment>
<evidence type="ECO:0000256" key="6">
    <source>
        <dbReference type="SAM" id="Phobius"/>
    </source>
</evidence>
<dbReference type="SUPFAM" id="SSF48317">
    <property type="entry name" value="Acid phosphatase/Vanadium-dependent haloperoxidase"/>
    <property type="match status" value="1"/>
</dbReference>
<dbReference type="InParanoid" id="A0A5N4ATN7"/>
<sequence>MILYIRNKFVNEVTLRLILWVLFIYLDYLEPFSREIQPEEVWKYKYPLKESYVSSRNLWMIILTFPTILIVKEYLQNKDKIELYYTLLSLSLNYGLVGFWTQFLKLIVGRPRPNFFYKCFPDGEGSDFNHCTGFHRSYLDGRKSFPSGHSSFAFSSMFFITLYLAGKLKVFIEGGRGNTWRLCICCLPLVLATSIAVSRTCDYHHHYEDVVCGSLLGIVIAYVSYRQYFPSIYSSSTGVPYAAQSLGIES</sequence>
<gene>
    <name evidence="8" type="ORF">PPYR_06328</name>
</gene>
<dbReference type="SMART" id="SM00014">
    <property type="entry name" value="acidPPc"/>
    <property type="match status" value="1"/>
</dbReference>
<keyword evidence="3 6" id="KW-0812">Transmembrane</keyword>
<dbReference type="GO" id="GO:0016020">
    <property type="term" value="C:membrane"/>
    <property type="evidence" value="ECO:0007669"/>
    <property type="project" value="UniProtKB-SubCell"/>
</dbReference>
<keyword evidence="5 6" id="KW-0472">Membrane</keyword>
<feature type="transmembrane region" description="Helical" evidence="6">
    <location>
        <begin position="204"/>
        <end position="225"/>
    </location>
</feature>
<evidence type="ECO:0000256" key="1">
    <source>
        <dbReference type="ARBA" id="ARBA00004141"/>
    </source>
</evidence>
<keyword evidence="4 6" id="KW-1133">Transmembrane helix</keyword>
<feature type="transmembrane region" description="Helical" evidence="6">
    <location>
        <begin position="83"/>
        <end position="103"/>
    </location>
</feature>
<evidence type="ECO:0000313" key="8">
    <source>
        <dbReference type="EMBL" id="KAB0800588.1"/>
    </source>
</evidence>
<comment type="caution">
    <text evidence="8">The sequence shown here is derived from an EMBL/GenBank/DDBJ whole genome shotgun (WGS) entry which is preliminary data.</text>
</comment>
<proteinExistence type="inferred from homology"/>
<dbReference type="InterPro" id="IPR036938">
    <property type="entry name" value="PAP2/HPO_sf"/>
</dbReference>
<organism evidence="8 9">
    <name type="scientific">Photinus pyralis</name>
    <name type="common">Common eastern firefly</name>
    <name type="synonym">Lampyris pyralis</name>
    <dbReference type="NCBI Taxonomy" id="7054"/>
    <lineage>
        <taxon>Eukaryota</taxon>
        <taxon>Metazoa</taxon>
        <taxon>Ecdysozoa</taxon>
        <taxon>Arthropoda</taxon>
        <taxon>Hexapoda</taxon>
        <taxon>Insecta</taxon>
        <taxon>Pterygota</taxon>
        <taxon>Neoptera</taxon>
        <taxon>Endopterygota</taxon>
        <taxon>Coleoptera</taxon>
        <taxon>Polyphaga</taxon>
        <taxon>Elateriformia</taxon>
        <taxon>Elateroidea</taxon>
        <taxon>Lampyridae</taxon>
        <taxon>Lampyrinae</taxon>
        <taxon>Photinus</taxon>
    </lineage>
</organism>
<dbReference type="AlphaFoldDB" id="A0A5N4ATN7"/>
<dbReference type="InterPro" id="IPR000326">
    <property type="entry name" value="PAP2/HPO"/>
</dbReference>
<dbReference type="FunCoup" id="A0A5N4ATN7">
    <property type="interactions" value="314"/>
</dbReference>
<name>A0A5N4ATN7_PHOPY</name>
<dbReference type="PANTHER" id="PTHR10165">
    <property type="entry name" value="LIPID PHOSPHATE PHOSPHATASE"/>
    <property type="match status" value="1"/>
</dbReference>
<dbReference type="GO" id="GO:0008195">
    <property type="term" value="F:phosphatidate phosphatase activity"/>
    <property type="evidence" value="ECO:0007669"/>
    <property type="project" value="TreeGrafter"/>
</dbReference>
<evidence type="ECO:0000259" key="7">
    <source>
        <dbReference type="SMART" id="SM00014"/>
    </source>
</evidence>
<evidence type="ECO:0000313" key="9">
    <source>
        <dbReference type="Proteomes" id="UP000327044"/>
    </source>
</evidence>
<evidence type="ECO:0000256" key="2">
    <source>
        <dbReference type="ARBA" id="ARBA00008816"/>
    </source>
</evidence>
<dbReference type="GO" id="GO:0006644">
    <property type="term" value="P:phospholipid metabolic process"/>
    <property type="evidence" value="ECO:0007669"/>
    <property type="project" value="UniProtKB-UniPathway"/>
</dbReference>
<evidence type="ECO:0000256" key="3">
    <source>
        <dbReference type="ARBA" id="ARBA00022692"/>
    </source>
</evidence>
<dbReference type="EMBL" id="VVIM01000004">
    <property type="protein sequence ID" value="KAB0800588.1"/>
    <property type="molecule type" value="Genomic_DNA"/>
</dbReference>
<evidence type="ECO:0000256" key="5">
    <source>
        <dbReference type="ARBA" id="ARBA00023136"/>
    </source>
</evidence>
<keyword evidence="9" id="KW-1185">Reference proteome</keyword>